<dbReference type="PROSITE" id="PS50113">
    <property type="entry name" value="PAC"/>
    <property type="match status" value="1"/>
</dbReference>
<organism evidence="5 6">
    <name type="scientific">Paenibacillus soyae</name>
    <dbReference type="NCBI Taxonomy" id="2969249"/>
    <lineage>
        <taxon>Bacteria</taxon>
        <taxon>Bacillati</taxon>
        <taxon>Bacillota</taxon>
        <taxon>Bacilli</taxon>
        <taxon>Bacillales</taxon>
        <taxon>Paenibacillaceae</taxon>
        <taxon>Paenibacillus</taxon>
    </lineage>
</organism>
<keyword evidence="5" id="KW-0548">Nucleotidyltransferase</keyword>
<feature type="domain" description="GGDEF" evidence="4">
    <location>
        <begin position="167"/>
        <end position="303"/>
    </location>
</feature>
<dbReference type="Gene3D" id="3.30.70.270">
    <property type="match status" value="1"/>
</dbReference>
<accession>A0A9X2MPI7</accession>
<dbReference type="Proteomes" id="UP001141950">
    <property type="component" value="Unassembled WGS sequence"/>
</dbReference>
<dbReference type="PROSITE" id="PS50112">
    <property type="entry name" value="PAS"/>
    <property type="match status" value="1"/>
</dbReference>
<dbReference type="PANTHER" id="PTHR46663">
    <property type="entry name" value="DIGUANYLATE CYCLASE DGCT-RELATED"/>
    <property type="match status" value="1"/>
</dbReference>
<dbReference type="AlphaFoldDB" id="A0A9X2MPI7"/>
<dbReference type="SMART" id="SM00091">
    <property type="entry name" value="PAS"/>
    <property type="match status" value="1"/>
</dbReference>
<dbReference type="CDD" id="cd01949">
    <property type="entry name" value="GGDEF"/>
    <property type="match status" value="1"/>
</dbReference>
<sequence>MYKDIEHTNHSHVFRQMIDHMLNGAILTDKSKRIIYVNPAFTQLTGYTLDEVLGKNPNLLKSGRHDQAFFRDLWHQVDTIGYWVGEVWNRKKDGEIFAEYQNIYSLKGSDGEVQYYAAVFSDISENKRNETKLKQRVYIDELTCVYNRRYFNERIDGQIKLSKKKHHNFYLFIIDIDYFKFYNDHYGHIQGDHCLIKVASALSESLQKGERLSRFGGEEFVITIPELEEKNYAAAADRFLNAIRHLEIPHAFSPIHDFVTISIGAACLKPEQKMTSIELLNRADTALYRAKQSGRNQAASWENNDEATGQEDNA</sequence>
<dbReference type="NCBIfam" id="TIGR00229">
    <property type="entry name" value="sensory_box"/>
    <property type="match status" value="1"/>
</dbReference>
<dbReference type="FunFam" id="3.30.70.270:FF:000001">
    <property type="entry name" value="Diguanylate cyclase domain protein"/>
    <property type="match status" value="1"/>
</dbReference>
<dbReference type="InterPro" id="IPR000014">
    <property type="entry name" value="PAS"/>
</dbReference>
<evidence type="ECO:0000256" key="1">
    <source>
        <dbReference type="SAM" id="MobiDB-lite"/>
    </source>
</evidence>
<dbReference type="SUPFAM" id="SSF55073">
    <property type="entry name" value="Nucleotide cyclase"/>
    <property type="match status" value="1"/>
</dbReference>
<evidence type="ECO:0000259" key="3">
    <source>
        <dbReference type="PROSITE" id="PS50113"/>
    </source>
</evidence>
<dbReference type="PROSITE" id="PS50887">
    <property type="entry name" value="GGDEF"/>
    <property type="match status" value="1"/>
</dbReference>
<keyword evidence="5" id="KW-0808">Transferase</keyword>
<evidence type="ECO:0000259" key="4">
    <source>
        <dbReference type="PROSITE" id="PS50887"/>
    </source>
</evidence>
<dbReference type="InterPro" id="IPR000160">
    <property type="entry name" value="GGDEF_dom"/>
</dbReference>
<feature type="domain" description="PAS" evidence="2">
    <location>
        <begin position="10"/>
        <end position="56"/>
    </location>
</feature>
<dbReference type="RefSeq" id="WP_257444845.1">
    <property type="nucleotide sequence ID" value="NZ_JANIPJ010000005.1"/>
</dbReference>
<evidence type="ECO:0000313" key="6">
    <source>
        <dbReference type="Proteomes" id="UP001141950"/>
    </source>
</evidence>
<protein>
    <submittedName>
        <fullName evidence="5">Diguanylate cyclase</fullName>
        <ecNumber evidence="5">2.7.7.65</ecNumber>
    </submittedName>
</protein>
<dbReference type="Gene3D" id="3.30.450.20">
    <property type="entry name" value="PAS domain"/>
    <property type="match status" value="1"/>
</dbReference>
<feature type="region of interest" description="Disordered" evidence="1">
    <location>
        <begin position="293"/>
        <end position="314"/>
    </location>
</feature>
<feature type="domain" description="PAC" evidence="3">
    <location>
        <begin position="83"/>
        <end position="135"/>
    </location>
</feature>
<dbReference type="PANTHER" id="PTHR46663:SF3">
    <property type="entry name" value="SLL0267 PROTEIN"/>
    <property type="match status" value="1"/>
</dbReference>
<dbReference type="InterPro" id="IPR052163">
    <property type="entry name" value="DGC-Regulatory_Protein"/>
</dbReference>
<gene>
    <name evidence="5" type="ORF">NQZ67_09240</name>
</gene>
<dbReference type="EMBL" id="JANIPJ010000005">
    <property type="protein sequence ID" value="MCR2804060.1"/>
    <property type="molecule type" value="Genomic_DNA"/>
</dbReference>
<dbReference type="CDD" id="cd00130">
    <property type="entry name" value="PAS"/>
    <property type="match status" value="1"/>
</dbReference>
<evidence type="ECO:0000259" key="2">
    <source>
        <dbReference type="PROSITE" id="PS50112"/>
    </source>
</evidence>
<dbReference type="SUPFAM" id="SSF55785">
    <property type="entry name" value="PYP-like sensor domain (PAS domain)"/>
    <property type="match status" value="1"/>
</dbReference>
<keyword evidence="6" id="KW-1185">Reference proteome</keyword>
<feature type="compositionally biased region" description="Polar residues" evidence="1">
    <location>
        <begin position="293"/>
        <end position="302"/>
    </location>
</feature>
<dbReference type="NCBIfam" id="TIGR00254">
    <property type="entry name" value="GGDEF"/>
    <property type="match status" value="1"/>
</dbReference>
<reference evidence="5" key="1">
    <citation type="submission" date="2022-08" db="EMBL/GenBank/DDBJ databases">
        <title>The genomic sequence of strain Paenibacillus sp. SCIV0701.</title>
        <authorList>
            <person name="Zhao H."/>
        </authorList>
    </citation>
    <scope>NUCLEOTIDE SEQUENCE</scope>
    <source>
        <strain evidence="5">SCIV0701</strain>
    </source>
</reference>
<evidence type="ECO:0000313" key="5">
    <source>
        <dbReference type="EMBL" id="MCR2804060.1"/>
    </source>
</evidence>
<dbReference type="SMART" id="SM00267">
    <property type="entry name" value="GGDEF"/>
    <property type="match status" value="1"/>
</dbReference>
<proteinExistence type="predicted"/>
<name>A0A9X2MPI7_9BACL</name>
<dbReference type="Pfam" id="PF13426">
    <property type="entry name" value="PAS_9"/>
    <property type="match status" value="1"/>
</dbReference>
<dbReference type="InterPro" id="IPR035965">
    <property type="entry name" value="PAS-like_dom_sf"/>
</dbReference>
<dbReference type="Pfam" id="PF00990">
    <property type="entry name" value="GGDEF"/>
    <property type="match status" value="1"/>
</dbReference>
<comment type="caution">
    <text evidence="5">The sequence shown here is derived from an EMBL/GenBank/DDBJ whole genome shotgun (WGS) entry which is preliminary data.</text>
</comment>
<dbReference type="InterPro" id="IPR043128">
    <property type="entry name" value="Rev_trsase/Diguanyl_cyclase"/>
</dbReference>
<dbReference type="GO" id="GO:0052621">
    <property type="term" value="F:diguanylate cyclase activity"/>
    <property type="evidence" value="ECO:0007669"/>
    <property type="project" value="UniProtKB-EC"/>
</dbReference>
<dbReference type="EC" id="2.7.7.65" evidence="5"/>
<feature type="compositionally biased region" description="Acidic residues" evidence="1">
    <location>
        <begin position="303"/>
        <end position="314"/>
    </location>
</feature>
<dbReference type="InterPro" id="IPR000700">
    <property type="entry name" value="PAS-assoc_C"/>
</dbReference>
<dbReference type="InterPro" id="IPR029787">
    <property type="entry name" value="Nucleotide_cyclase"/>
</dbReference>